<dbReference type="EMBL" id="AGUE01000144">
    <property type="protein sequence ID" value="EHK98530.1"/>
    <property type="molecule type" value="Genomic_DNA"/>
</dbReference>
<dbReference type="HOGENOM" id="CLU_2469285_0_0_1"/>
<dbReference type="AlphaFoldDB" id="H0ESD5"/>
<sequence length="88" mass="9888">MEIARMDRWTTDEIEDKKNWEMAIQSGKSCQRALKALCLAGVVDGIAMRMVGMMRPIVTAIGNVEIFDGLTKRADLELLFVVQRCVAQ</sequence>
<proteinExistence type="predicted"/>
<dbReference type="InParanoid" id="H0ESD5"/>
<evidence type="ECO:0000313" key="2">
    <source>
        <dbReference type="Proteomes" id="UP000005446"/>
    </source>
</evidence>
<comment type="caution">
    <text evidence="1">The sequence shown here is derived from an EMBL/GenBank/DDBJ whole genome shotgun (WGS) entry which is preliminary data.</text>
</comment>
<dbReference type="Proteomes" id="UP000005446">
    <property type="component" value="Unassembled WGS sequence"/>
</dbReference>
<reference evidence="1 2" key="1">
    <citation type="journal article" date="2012" name="Eukaryot. Cell">
        <title>Genome sequence of the fungus Glarea lozoyensis: the first genome sequence of a species from the Helotiaceae family.</title>
        <authorList>
            <person name="Youssar L."/>
            <person name="Gruening B.A."/>
            <person name="Erxleben A."/>
            <person name="Guenther S."/>
            <person name="Huettel W."/>
        </authorList>
    </citation>
    <scope>NUCLEOTIDE SEQUENCE [LARGE SCALE GENOMIC DNA]</scope>
    <source>
        <strain evidence="2">ATCC 74030 / MF5533</strain>
    </source>
</reference>
<protein>
    <submittedName>
        <fullName evidence="1">Uncharacterized protein</fullName>
    </submittedName>
</protein>
<keyword evidence="2" id="KW-1185">Reference proteome</keyword>
<name>H0ESD5_GLAL7</name>
<accession>H0ESD5</accession>
<evidence type="ECO:0000313" key="1">
    <source>
        <dbReference type="EMBL" id="EHK98530.1"/>
    </source>
</evidence>
<gene>
    <name evidence="1" type="ORF">M7I_5614</name>
</gene>
<organism evidence="1 2">
    <name type="scientific">Glarea lozoyensis (strain ATCC 74030 / MF5533)</name>
    <dbReference type="NCBI Taxonomy" id="1104152"/>
    <lineage>
        <taxon>Eukaryota</taxon>
        <taxon>Fungi</taxon>
        <taxon>Dikarya</taxon>
        <taxon>Ascomycota</taxon>
        <taxon>Pezizomycotina</taxon>
        <taxon>Leotiomycetes</taxon>
        <taxon>Helotiales</taxon>
        <taxon>Helotiaceae</taxon>
        <taxon>Glarea</taxon>
    </lineage>
</organism>